<organism evidence="3 4">
    <name type="scientific">Thalassoglobus neptunius</name>
    <dbReference type="NCBI Taxonomy" id="1938619"/>
    <lineage>
        <taxon>Bacteria</taxon>
        <taxon>Pseudomonadati</taxon>
        <taxon>Planctomycetota</taxon>
        <taxon>Planctomycetia</taxon>
        <taxon>Planctomycetales</taxon>
        <taxon>Planctomycetaceae</taxon>
        <taxon>Thalassoglobus</taxon>
    </lineage>
</organism>
<evidence type="ECO:0000256" key="1">
    <source>
        <dbReference type="ARBA" id="ARBA00022723"/>
    </source>
</evidence>
<dbReference type="GO" id="GO:0046872">
    <property type="term" value="F:metal ion binding"/>
    <property type="evidence" value="ECO:0007669"/>
    <property type="project" value="UniProtKB-KW"/>
</dbReference>
<dbReference type="AlphaFoldDB" id="A0A5C5VWN7"/>
<dbReference type="SUPFAM" id="SSF53649">
    <property type="entry name" value="Alkaline phosphatase-like"/>
    <property type="match status" value="1"/>
</dbReference>
<evidence type="ECO:0000313" key="3">
    <source>
        <dbReference type="EMBL" id="TWT42425.1"/>
    </source>
</evidence>
<protein>
    <submittedName>
        <fullName evidence="3">Uncharacterized protein</fullName>
    </submittedName>
</protein>
<evidence type="ECO:0000256" key="2">
    <source>
        <dbReference type="ARBA" id="ARBA00022801"/>
    </source>
</evidence>
<keyword evidence="1" id="KW-0479">Metal-binding</keyword>
<dbReference type="EMBL" id="SIHI01000041">
    <property type="protein sequence ID" value="TWT42425.1"/>
    <property type="molecule type" value="Genomic_DNA"/>
</dbReference>
<dbReference type="InterPro" id="IPR017850">
    <property type="entry name" value="Alkaline_phosphatase_core_sf"/>
</dbReference>
<dbReference type="PANTHER" id="PTHR45953">
    <property type="entry name" value="IDURONATE 2-SULFATASE"/>
    <property type="match status" value="1"/>
</dbReference>
<sequence length="70" mass="8310">MQYTMRTNRYRFTRWVHRDDHSKIDAVELHDHKLDSVENVNIASKPENAELVDRSTRQLLAGWQATPLTF</sequence>
<proteinExistence type="predicted"/>
<gene>
    <name evidence="3" type="ORF">KOR42_47170</name>
</gene>
<keyword evidence="2" id="KW-0378">Hydrolase</keyword>
<evidence type="ECO:0000313" key="4">
    <source>
        <dbReference type="Proteomes" id="UP000317243"/>
    </source>
</evidence>
<dbReference type="Gene3D" id="3.40.720.10">
    <property type="entry name" value="Alkaline Phosphatase, subunit A"/>
    <property type="match status" value="1"/>
</dbReference>
<accession>A0A5C5VWN7</accession>
<comment type="caution">
    <text evidence="3">The sequence shown here is derived from an EMBL/GenBank/DDBJ whole genome shotgun (WGS) entry which is preliminary data.</text>
</comment>
<name>A0A5C5VWN7_9PLAN</name>
<dbReference type="GO" id="GO:0005737">
    <property type="term" value="C:cytoplasm"/>
    <property type="evidence" value="ECO:0007669"/>
    <property type="project" value="TreeGrafter"/>
</dbReference>
<dbReference type="PANTHER" id="PTHR45953:SF1">
    <property type="entry name" value="IDURONATE 2-SULFATASE"/>
    <property type="match status" value="1"/>
</dbReference>
<dbReference type="GO" id="GO:0004423">
    <property type="term" value="F:iduronate-2-sulfatase activity"/>
    <property type="evidence" value="ECO:0007669"/>
    <property type="project" value="TreeGrafter"/>
</dbReference>
<dbReference type="Proteomes" id="UP000317243">
    <property type="component" value="Unassembled WGS sequence"/>
</dbReference>
<reference evidence="3 4" key="1">
    <citation type="submission" date="2019-02" db="EMBL/GenBank/DDBJ databases">
        <title>Deep-cultivation of Planctomycetes and their phenomic and genomic characterization uncovers novel biology.</title>
        <authorList>
            <person name="Wiegand S."/>
            <person name="Jogler M."/>
            <person name="Boedeker C."/>
            <person name="Pinto D."/>
            <person name="Vollmers J."/>
            <person name="Rivas-Marin E."/>
            <person name="Kohn T."/>
            <person name="Peeters S.H."/>
            <person name="Heuer A."/>
            <person name="Rast P."/>
            <person name="Oberbeckmann S."/>
            <person name="Bunk B."/>
            <person name="Jeske O."/>
            <person name="Meyerdierks A."/>
            <person name="Storesund J.E."/>
            <person name="Kallscheuer N."/>
            <person name="Luecker S."/>
            <person name="Lage O.M."/>
            <person name="Pohl T."/>
            <person name="Merkel B.J."/>
            <person name="Hornburger P."/>
            <person name="Mueller R.-W."/>
            <person name="Bruemmer F."/>
            <person name="Labrenz M."/>
            <person name="Spormann A.M."/>
            <person name="Op Den Camp H."/>
            <person name="Overmann J."/>
            <person name="Amann R."/>
            <person name="Jetten M.S.M."/>
            <person name="Mascher T."/>
            <person name="Medema M.H."/>
            <person name="Devos D.P."/>
            <person name="Kaster A.-K."/>
            <person name="Ovreas L."/>
            <person name="Rohde M."/>
            <person name="Galperin M.Y."/>
            <person name="Jogler C."/>
        </authorList>
    </citation>
    <scope>NUCLEOTIDE SEQUENCE [LARGE SCALE GENOMIC DNA]</scope>
    <source>
        <strain evidence="3 4">KOR42</strain>
    </source>
</reference>
<keyword evidence="4" id="KW-1185">Reference proteome</keyword>